<dbReference type="FunFam" id="3.90.550.10:FF:000023">
    <property type="entry name" value="Glucose-1-phosphate thymidylyltransferase"/>
    <property type="match status" value="1"/>
</dbReference>
<accession>A0A1A9EVC5</accession>
<keyword evidence="8 11" id="KW-0479">Metal-binding</keyword>
<dbReference type="OrthoDB" id="9803871at2"/>
<protein>
    <recommendedName>
        <fullName evidence="5 11">Glucose-1-phosphate thymidylyltransferase</fullName>
        <ecNumber evidence="5 11">2.7.7.24</ecNumber>
    </recommendedName>
</protein>
<organism evidence="13 14">
    <name type="scientific">Marinobacterium aestuarii</name>
    <dbReference type="NCBI Taxonomy" id="1821621"/>
    <lineage>
        <taxon>Bacteria</taxon>
        <taxon>Pseudomonadati</taxon>
        <taxon>Pseudomonadota</taxon>
        <taxon>Gammaproteobacteria</taxon>
        <taxon>Oceanospirillales</taxon>
        <taxon>Oceanospirillaceae</taxon>
        <taxon>Marinobacterium</taxon>
    </lineage>
</organism>
<dbReference type="STRING" id="1821621.A8C75_04370"/>
<dbReference type="InterPro" id="IPR005835">
    <property type="entry name" value="NTP_transferase_dom"/>
</dbReference>
<dbReference type="Pfam" id="PF00483">
    <property type="entry name" value="NTP_transferase"/>
    <property type="match status" value="1"/>
</dbReference>
<dbReference type="NCBIfam" id="TIGR01207">
    <property type="entry name" value="rmlA"/>
    <property type="match status" value="1"/>
</dbReference>
<evidence type="ECO:0000259" key="12">
    <source>
        <dbReference type="Pfam" id="PF00483"/>
    </source>
</evidence>
<evidence type="ECO:0000256" key="1">
    <source>
        <dbReference type="ARBA" id="ARBA00001946"/>
    </source>
</evidence>
<keyword evidence="6 11" id="KW-0808">Transferase</keyword>
<comment type="pathway">
    <text evidence="2">Carbohydrate biosynthesis; dTDP-L-rhamnose biosynthesis.</text>
</comment>
<keyword evidence="14" id="KW-1185">Reference proteome</keyword>
<dbReference type="RefSeq" id="WP_067378650.1">
    <property type="nucleotide sequence ID" value="NZ_CP015839.1"/>
</dbReference>
<dbReference type="Proteomes" id="UP000078070">
    <property type="component" value="Chromosome"/>
</dbReference>
<name>A0A1A9EVC5_9GAMM</name>
<dbReference type="SUPFAM" id="SSF53448">
    <property type="entry name" value="Nucleotide-diphospho-sugar transferases"/>
    <property type="match status" value="1"/>
</dbReference>
<gene>
    <name evidence="13" type="ORF">A8C75_04370</name>
</gene>
<feature type="domain" description="Nucleotidyl transferase" evidence="12">
    <location>
        <begin position="5"/>
        <end position="241"/>
    </location>
</feature>
<evidence type="ECO:0000313" key="13">
    <source>
        <dbReference type="EMBL" id="ANG61787.1"/>
    </source>
</evidence>
<comment type="function">
    <text evidence="11">Catalyzes the formation of dTDP-glucose, from dTTP and glucose 1-phosphate, as well as its pyrophosphorolysis.</text>
</comment>
<evidence type="ECO:0000313" key="14">
    <source>
        <dbReference type="Proteomes" id="UP000078070"/>
    </source>
</evidence>
<proteinExistence type="inferred from homology"/>
<evidence type="ECO:0000256" key="11">
    <source>
        <dbReference type="RuleBase" id="RU003706"/>
    </source>
</evidence>
<dbReference type="GO" id="GO:0008879">
    <property type="term" value="F:glucose-1-phosphate thymidylyltransferase activity"/>
    <property type="evidence" value="ECO:0007669"/>
    <property type="project" value="UniProtKB-EC"/>
</dbReference>
<dbReference type="Gene3D" id="3.90.550.10">
    <property type="entry name" value="Spore Coat Polysaccharide Biosynthesis Protein SpsA, Chain A"/>
    <property type="match status" value="1"/>
</dbReference>
<dbReference type="EC" id="2.7.7.24" evidence="5 11"/>
<keyword evidence="9 11" id="KW-0460">Magnesium</keyword>
<comment type="cofactor">
    <cofactor evidence="1">
        <name>Mg(2+)</name>
        <dbReference type="ChEBI" id="CHEBI:18420"/>
    </cofactor>
</comment>
<dbReference type="InterPro" id="IPR005907">
    <property type="entry name" value="G1P_thy_trans_s"/>
</dbReference>
<dbReference type="CDD" id="cd02538">
    <property type="entry name" value="G1P_TT_short"/>
    <property type="match status" value="1"/>
</dbReference>
<evidence type="ECO:0000256" key="6">
    <source>
        <dbReference type="ARBA" id="ARBA00022679"/>
    </source>
</evidence>
<dbReference type="KEGG" id="mars:A8C75_04370"/>
<evidence type="ECO:0000256" key="2">
    <source>
        <dbReference type="ARBA" id="ARBA00004781"/>
    </source>
</evidence>
<evidence type="ECO:0000256" key="5">
    <source>
        <dbReference type="ARBA" id="ARBA00012461"/>
    </source>
</evidence>
<dbReference type="PANTHER" id="PTHR43532">
    <property type="entry name" value="GLUCOSE-1-PHOSPHATE THYMIDYLYLTRANSFERASE"/>
    <property type="match status" value="1"/>
</dbReference>
<comment type="pathway">
    <text evidence="3">Bacterial outer membrane biogenesis; LPS O-antigen biosynthesis.</text>
</comment>
<sequence length="293" mass="32587">MTQRKGIILAGGAGTRLHPITLGVSKQLLPIYDKPMIYYPLSVLMLAGIREVLIISTPEDLPNFRHLLGDGSRFGITLEYAEQPSPDGLAQAFIIGEDFIGRDNCCLILGDNIFYGQHFTDKLRAADSRAEGATVFGYHVSDPERFGVVEFDSAGRAISIEEKPRQPKSNYAVTGLYFYDNRVIDIAKSISPSPRGELEITDINSYYLQDQSLNVEMLGRGFAWLDTGTHDSLLDAGQFVATIEQRQGLKVACLEEIAFYKGWLTASQVRKYAEELNKTGYGQYLLNLVQENS</sequence>
<dbReference type="EMBL" id="CP015839">
    <property type="protein sequence ID" value="ANG61787.1"/>
    <property type="molecule type" value="Genomic_DNA"/>
</dbReference>
<reference evidence="14" key="1">
    <citation type="submission" date="2016-05" db="EMBL/GenBank/DDBJ databases">
        <authorList>
            <person name="Baek K."/>
            <person name="Yang S.-J."/>
        </authorList>
    </citation>
    <scope>NUCLEOTIDE SEQUENCE [LARGE SCALE GENOMIC DNA]</scope>
    <source>
        <strain evidence="14">ST58-10</strain>
    </source>
</reference>
<evidence type="ECO:0000256" key="3">
    <source>
        <dbReference type="ARBA" id="ARBA00005125"/>
    </source>
</evidence>
<comment type="similarity">
    <text evidence="4 11">Belongs to the glucose-1-phosphate thymidylyltransferase family.</text>
</comment>
<evidence type="ECO:0000256" key="10">
    <source>
        <dbReference type="ARBA" id="ARBA00049336"/>
    </source>
</evidence>
<evidence type="ECO:0000256" key="9">
    <source>
        <dbReference type="ARBA" id="ARBA00022842"/>
    </source>
</evidence>
<evidence type="ECO:0000256" key="8">
    <source>
        <dbReference type="ARBA" id="ARBA00022723"/>
    </source>
</evidence>
<dbReference type="InterPro" id="IPR029044">
    <property type="entry name" value="Nucleotide-diphossugar_trans"/>
</dbReference>
<evidence type="ECO:0000256" key="7">
    <source>
        <dbReference type="ARBA" id="ARBA00022695"/>
    </source>
</evidence>
<dbReference type="PANTHER" id="PTHR43532:SF1">
    <property type="entry name" value="GLUCOSE-1-PHOSPHATE THYMIDYLYLTRANSFERASE 1"/>
    <property type="match status" value="1"/>
</dbReference>
<dbReference type="AlphaFoldDB" id="A0A1A9EVC5"/>
<dbReference type="GO" id="GO:0046872">
    <property type="term" value="F:metal ion binding"/>
    <property type="evidence" value="ECO:0007669"/>
    <property type="project" value="UniProtKB-KW"/>
</dbReference>
<evidence type="ECO:0000256" key="4">
    <source>
        <dbReference type="ARBA" id="ARBA00010480"/>
    </source>
</evidence>
<keyword evidence="7 11" id="KW-0548">Nucleotidyltransferase</keyword>
<reference evidence="13 14" key="2">
    <citation type="journal article" date="2018" name="Int. J. Syst. Evol. Microbiol.">
        <title>Marinobacterium aestuarii sp. nov., a benzene-degrading marine bacterium isolated from estuary sediment.</title>
        <authorList>
            <person name="Bae S.S."/>
            <person name="Jung J."/>
            <person name="Chung D."/>
            <person name="Baek K."/>
        </authorList>
    </citation>
    <scope>NUCLEOTIDE SEQUENCE [LARGE SCALE GENOMIC DNA]</scope>
    <source>
        <strain evidence="13 14">ST58-10</strain>
    </source>
</reference>
<comment type="catalytic activity">
    <reaction evidence="10 11">
        <text>dTTP + alpha-D-glucose 1-phosphate + H(+) = dTDP-alpha-D-glucose + diphosphate</text>
        <dbReference type="Rhea" id="RHEA:15225"/>
        <dbReference type="ChEBI" id="CHEBI:15378"/>
        <dbReference type="ChEBI" id="CHEBI:33019"/>
        <dbReference type="ChEBI" id="CHEBI:37568"/>
        <dbReference type="ChEBI" id="CHEBI:57477"/>
        <dbReference type="ChEBI" id="CHEBI:58601"/>
        <dbReference type="EC" id="2.7.7.24"/>
    </reaction>
</comment>